<protein>
    <submittedName>
        <fullName evidence="1">Uncharacterized protein</fullName>
    </submittedName>
</protein>
<organism evidence="1 2">
    <name type="scientific">Seiridium unicorne</name>
    <dbReference type="NCBI Taxonomy" id="138068"/>
    <lineage>
        <taxon>Eukaryota</taxon>
        <taxon>Fungi</taxon>
        <taxon>Dikarya</taxon>
        <taxon>Ascomycota</taxon>
        <taxon>Pezizomycotina</taxon>
        <taxon>Sordariomycetes</taxon>
        <taxon>Xylariomycetidae</taxon>
        <taxon>Amphisphaeriales</taxon>
        <taxon>Sporocadaceae</taxon>
        <taxon>Seiridium</taxon>
    </lineage>
</organism>
<evidence type="ECO:0000313" key="1">
    <source>
        <dbReference type="EMBL" id="KAK9421411.1"/>
    </source>
</evidence>
<reference evidence="1 2" key="1">
    <citation type="journal article" date="2024" name="J. Plant Pathol.">
        <title>Sequence and assembly of the genome of Seiridium unicorne, isolate CBS 538.82, causal agent of cypress canker disease.</title>
        <authorList>
            <person name="Scali E."/>
            <person name="Rocca G.D."/>
            <person name="Danti R."/>
            <person name="Garbelotto M."/>
            <person name="Barberini S."/>
            <person name="Baroncelli R."/>
            <person name="Emiliani G."/>
        </authorList>
    </citation>
    <scope>NUCLEOTIDE SEQUENCE [LARGE SCALE GENOMIC DNA]</scope>
    <source>
        <strain evidence="1 2">BM-138-508</strain>
    </source>
</reference>
<name>A0ABR2V3J6_9PEZI</name>
<dbReference type="Proteomes" id="UP001408356">
    <property type="component" value="Unassembled WGS sequence"/>
</dbReference>
<comment type="caution">
    <text evidence="1">The sequence shown here is derived from an EMBL/GenBank/DDBJ whole genome shotgun (WGS) entry which is preliminary data.</text>
</comment>
<keyword evidence="2" id="KW-1185">Reference proteome</keyword>
<sequence>MAQNTGDEPADQAIQGPTTLEVSDPAALEPVFLVSPPGTIGAGACQQFVVSFSIPIKTIRAQAKVPQDAEVSDYICVLGLDQNALEAGLSLRHDDLFCHDLIDFRPGGKVLAVRPCVPPMQEDGADAQNDDRLYYHFHNVAIEVDQVAAAEGERRSREITLLFEVHAYGPGCQKEDCKTRRRHEDGCESPKLLGYMFVPEVCVTFDPDKEDREALTEYQRQLDAAVGFKQAIHIESERVGRRYAVRGEKKRLKQFDAISNKSIWARIRDRVRR</sequence>
<evidence type="ECO:0000313" key="2">
    <source>
        <dbReference type="Proteomes" id="UP001408356"/>
    </source>
</evidence>
<gene>
    <name evidence="1" type="ORF">SUNI508_05646</name>
</gene>
<accession>A0ABR2V3J6</accession>
<proteinExistence type="predicted"/>
<dbReference type="EMBL" id="JARVKF010000179">
    <property type="protein sequence ID" value="KAK9421411.1"/>
    <property type="molecule type" value="Genomic_DNA"/>
</dbReference>